<sequence length="217" mass="24903">MNVEIKDSENIYVYKLVADNGGAPCIHKGVLSLSICKPRIRQAAQEDDWIIGFGGKSVADLKGRLIYIAQVTKVLDHGDYYVSEEYRGRPDCIYKKFGNTYESVPNDFHDPEDLEHDLGASPGFDRARNLLSNRFVYFGRKGDSSIIKSVFDLYDDLPRNFVKNHPDQTRERFENFIKSIVSQYGFKVCDKPTHAEITAKCHESEDEYQIYSRCNPK</sequence>
<evidence type="ECO:0000313" key="2">
    <source>
        <dbReference type="EMBL" id="EQD79030.1"/>
    </source>
</evidence>
<comment type="caution">
    <text evidence="2">The sequence shown here is derived from an EMBL/GenBank/DDBJ whole genome shotgun (WGS) entry which is preliminary data.</text>
</comment>
<feature type="domain" description="Nucleotide modification associated" evidence="1">
    <location>
        <begin position="9"/>
        <end position="193"/>
    </location>
</feature>
<organism evidence="2">
    <name type="scientific">mine drainage metagenome</name>
    <dbReference type="NCBI Taxonomy" id="410659"/>
    <lineage>
        <taxon>unclassified sequences</taxon>
        <taxon>metagenomes</taxon>
        <taxon>ecological metagenomes</taxon>
    </lineage>
</organism>
<accession>T1DA34</accession>
<dbReference type="EMBL" id="AUZX01001464">
    <property type="protein sequence ID" value="EQD79030.1"/>
    <property type="molecule type" value="Genomic_DNA"/>
</dbReference>
<dbReference type="InterPro" id="IPR041180">
    <property type="entry name" value="Nmad2"/>
</dbReference>
<reference evidence="2" key="2">
    <citation type="journal article" date="2014" name="ISME J.">
        <title>Microbial stratification in low pH oxic and suboxic macroscopic growths along an acid mine drainage.</title>
        <authorList>
            <person name="Mendez-Garcia C."/>
            <person name="Mesa V."/>
            <person name="Sprenger R.R."/>
            <person name="Richter M."/>
            <person name="Diez M.S."/>
            <person name="Solano J."/>
            <person name="Bargiela R."/>
            <person name="Golyshina O.V."/>
            <person name="Manteca A."/>
            <person name="Ramos J.L."/>
            <person name="Gallego J.R."/>
            <person name="Llorente I."/>
            <person name="Martins Dos Santos V.A."/>
            <person name="Jensen O.N."/>
            <person name="Pelaez A.I."/>
            <person name="Sanchez J."/>
            <person name="Ferrer M."/>
        </authorList>
    </citation>
    <scope>NUCLEOTIDE SEQUENCE</scope>
</reference>
<gene>
    <name evidence="2" type="ORF">B1A_01955</name>
</gene>
<name>T1DA34_9ZZZZ</name>
<dbReference type="AlphaFoldDB" id="T1DA34"/>
<protein>
    <recommendedName>
        <fullName evidence="1">Nucleotide modification associated domain-containing protein</fullName>
    </recommendedName>
</protein>
<proteinExistence type="predicted"/>
<dbReference type="Pfam" id="PF18753">
    <property type="entry name" value="Nmad2"/>
    <property type="match status" value="1"/>
</dbReference>
<evidence type="ECO:0000259" key="1">
    <source>
        <dbReference type="Pfam" id="PF18753"/>
    </source>
</evidence>
<reference evidence="2" key="1">
    <citation type="submission" date="2013-08" db="EMBL/GenBank/DDBJ databases">
        <authorList>
            <person name="Mendez C."/>
            <person name="Richter M."/>
            <person name="Ferrer M."/>
            <person name="Sanchez J."/>
        </authorList>
    </citation>
    <scope>NUCLEOTIDE SEQUENCE</scope>
</reference>